<feature type="region of interest" description="Disordered" evidence="1">
    <location>
        <begin position="256"/>
        <end position="301"/>
    </location>
</feature>
<evidence type="ECO:0000256" key="1">
    <source>
        <dbReference type="SAM" id="MobiDB-lite"/>
    </source>
</evidence>
<dbReference type="InterPro" id="IPR001357">
    <property type="entry name" value="BRCT_dom"/>
</dbReference>
<evidence type="ECO:0000313" key="4">
    <source>
        <dbReference type="Proteomes" id="UP000266841"/>
    </source>
</evidence>
<feature type="compositionally biased region" description="Basic and acidic residues" evidence="1">
    <location>
        <begin position="164"/>
        <end position="176"/>
    </location>
</feature>
<feature type="compositionally biased region" description="Basic and acidic residues" evidence="1">
    <location>
        <begin position="805"/>
        <end position="820"/>
    </location>
</feature>
<feature type="region of interest" description="Disordered" evidence="1">
    <location>
        <begin position="319"/>
        <end position="363"/>
    </location>
</feature>
<feature type="region of interest" description="Disordered" evidence="1">
    <location>
        <begin position="1"/>
        <end position="189"/>
    </location>
</feature>
<dbReference type="EMBL" id="AGNL01014199">
    <property type="protein sequence ID" value="EJK66816.1"/>
    <property type="molecule type" value="Genomic_DNA"/>
</dbReference>
<evidence type="ECO:0000259" key="2">
    <source>
        <dbReference type="PROSITE" id="PS50172"/>
    </source>
</evidence>
<feature type="compositionally biased region" description="Basic and acidic residues" evidence="1">
    <location>
        <begin position="828"/>
        <end position="838"/>
    </location>
</feature>
<organism evidence="3 4">
    <name type="scientific">Thalassiosira oceanica</name>
    <name type="common">Marine diatom</name>
    <dbReference type="NCBI Taxonomy" id="159749"/>
    <lineage>
        <taxon>Eukaryota</taxon>
        <taxon>Sar</taxon>
        <taxon>Stramenopiles</taxon>
        <taxon>Ochrophyta</taxon>
        <taxon>Bacillariophyta</taxon>
        <taxon>Coscinodiscophyceae</taxon>
        <taxon>Thalassiosirophycidae</taxon>
        <taxon>Thalassiosirales</taxon>
        <taxon>Thalassiosiraceae</taxon>
        <taxon>Thalassiosira</taxon>
    </lineage>
</organism>
<accession>K0T0J8</accession>
<dbReference type="Gene3D" id="3.40.50.10190">
    <property type="entry name" value="BRCT domain"/>
    <property type="match status" value="1"/>
</dbReference>
<feature type="compositionally biased region" description="Low complexity" evidence="1">
    <location>
        <begin position="338"/>
        <end position="349"/>
    </location>
</feature>
<keyword evidence="4" id="KW-1185">Reference proteome</keyword>
<evidence type="ECO:0000313" key="3">
    <source>
        <dbReference type="EMBL" id="EJK66816.1"/>
    </source>
</evidence>
<dbReference type="eggNOG" id="ENOG502RSGS">
    <property type="taxonomic scope" value="Eukaryota"/>
</dbReference>
<feature type="non-terminal residue" evidence="3">
    <location>
        <position position="858"/>
    </location>
</feature>
<name>K0T0J8_THAOC</name>
<feature type="compositionally biased region" description="Low complexity" evidence="1">
    <location>
        <begin position="99"/>
        <end position="110"/>
    </location>
</feature>
<gene>
    <name evidence="3" type="ORF">THAOC_12222</name>
</gene>
<feature type="region of interest" description="Disordered" evidence="1">
    <location>
        <begin position="805"/>
        <end position="840"/>
    </location>
</feature>
<comment type="caution">
    <text evidence="3">The sequence shown here is derived from an EMBL/GenBank/DDBJ whole genome shotgun (WGS) entry which is preliminary data.</text>
</comment>
<reference evidence="3 4" key="1">
    <citation type="journal article" date="2012" name="Genome Biol.">
        <title>Genome and low-iron response of an oceanic diatom adapted to chronic iron limitation.</title>
        <authorList>
            <person name="Lommer M."/>
            <person name="Specht M."/>
            <person name="Roy A.S."/>
            <person name="Kraemer L."/>
            <person name="Andreson R."/>
            <person name="Gutowska M.A."/>
            <person name="Wolf J."/>
            <person name="Bergner S.V."/>
            <person name="Schilhabel M.B."/>
            <person name="Klostermeier U.C."/>
            <person name="Beiko R.G."/>
            <person name="Rosenstiel P."/>
            <person name="Hippler M."/>
            <person name="Laroche J."/>
        </authorList>
    </citation>
    <scope>NUCLEOTIDE SEQUENCE [LARGE SCALE GENOMIC DNA]</scope>
    <source>
        <strain evidence="3 4">CCMP1005</strain>
    </source>
</reference>
<dbReference type="AlphaFoldDB" id="K0T0J8"/>
<dbReference type="PROSITE" id="PS50172">
    <property type="entry name" value="BRCT"/>
    <property type="match status" value="1"/>
</dbReference>
<dbReference type="Proteomes" id="UP000266841">
    <property type="component" value="Unassembled WGS sequence"/>
</dbReference>
<dbReference type="SUPFAM" id="SSF52113">
    <property type="entry name" value="BRCT domain"/>
    <property type="match status" value="1"/>
</dbReference>
<feature type="compositionally biased region" description="Basic and acidic residues" evidence="1">
    <location>
        <begin position="82"/>
        <end position="97"/>
    </location>
</feature>
<feature type="compositionally biased region" description="Basic and acidic residues" evidence="1">
    <location>
        <begin position="33"/>
        <end position="51"/>
    </location>
</feature>
<dbReference type="OrthoDB" id="49627at2759"/>
<protein>
    <recommendedName>
        <fullName evidence="2">BRCT domain-containing protein</fullName>
    </recommendedName>
</protein>
<feature type="compositionally biased region" description="Polar residues" evidence="1">
    <location>
        <begin position="177"/>
        <end position="189"/>
    </location>
</feature>
<feature type="domain" description="BRCT" evidence="2">
    <location>
        <begin position="607"/>
        <end position="726"/>
    </location>
</feature>
<feature type="compositionally biased region" description="Basic residues" evidence="1">
    <location>
        <begin position="319"/>
        <end position="331"/>
    </location>
</feature>
<sequence length="858" mass="90295">MAKISQGLELGNGKVTRESTETAVSGGSPIVLHDGKTVRKSRTADALRKPPPEVASEDSDPTPRRSGKMSPLPNVLIAIESAADRGDGNRPTDDRKMPAAAAAATESAGAIGDVEGPTDDRKMPAAAAAIESAADRGDDELPTDDRKMPAAAAAATVSQPLKQGGDELTLKPESSLERSSPQVENTRGNENTIKRGSIVCVQSRTWPGINKPGGVGRVTRVHAANDSNVIKYDIKYILGGSEKNVDACYVTLNDDPLSPVEEEGDPDVSRVTRGSLPGRAGRKRRAPEPSPVQIYNDQPVDQDVLDELPDDILKELGIKKKKSGKSGGKKRALADTNAKSAKAKSAAKGASKKKKRKTNVETSDTCVKLASAASPSVDDAGREDSSNSMEDLDGIGHLSTAEIVKLADARYSSLLGVDSKGTDGETLTIHYVTSSLSETDSGRLNSLCKKLKSKNSKFEMASARLTMPSVATTDALFFLPFLPPEVVLKATKDFQRGKTRLCVTAPSTTAAVGGKGPDGPADCVPRSRTLKVMRSALAGVPVLTPEWVGACLLAGDLVAPTGSMCVRTLPRKQSAAAAGDGEDERFGVARYAAALRRRGSGGDLPADSAPILGGVRVVLCGKSTNLLKDLRALLQQTGASVVGSASSAARALSDLVEGRGRGTTPGSVVFVCDDATNDRDCGISESLARQARDAIDAGGAVRVVRFDWLFDSVSCVSSLPADSYEPSAPRARDLWKACTGGDAGGVGRSSYSCMILYITKFNSPPSPSPISSHRRDTVAALIPEQLQPELEADPADDAELLLGGKEHREYRGKERARAQRESAATAKTTERPPHDRGIYIRPELTCRCGTVGSQTQKS</sequence>
<proteinExistence type="predicted"/>
<dbReference type="InterPro" id="IPR036420">
    <property type="entry name" value="BRCT_dom_sf"/>
</dbReference>